<reference evidence="2 3" key="1">
    <citation type="submission" date="2019-06" db="EMBL/GenBank/DDBJ databases">
        <title>Sequencing the genomes of 1000 actinobacteria strains.</title>
        <authorList>
            <person name="Klenk H.-P."/>
        </authorList>
    </citation>
    <scope>NUCLEOTIDE SEQUENCE [LARGE SCALE GENOMIC DNA]</scope>
    <source>
        <strain evidence="2 3">DSM 17305</strain>
    </source>
</reference>
<protein>
    <submittedName>
        <fullName evidence="2">Excisionase family DNA binding protein</fullName>
    </submittedName>
</protein>
<evidence type="ECO:0000259" key="1">
    <source>
        <dbReference type="Pfam" id="PF12728"/>
    </source>
</evidence>
<proteinExistence type="predicted"/>
<feature type="domain" description="Helix-turn-helix" evidence="1">
    <location>
        <begin position="7"/>
        <end position="55"/>
    </location>
</feature>
<dbReference type="InterPro" id="IPR010093">
    <property type="entry name" value="SinI_DNA-bd"/>
</dbReference>
<dbReference type="AlphaFoldDB" id="A0A542ESY6"/>
<dbReference type="NCBIfam" id="TIGR01764">
    <property type="entry name" value="excise"/>
    <property type="match status" value="1"/>
</dbReference>
<keyword evidence="3" id="KW-1185">Reference proteome</keyword>
<evidence type="ECO:0000313" key="3">
    <source>
        <dbReference type="Proteomes" id="UP000316298"/>
    </source>
</evidence>
<evidence type="ECO:0000313" key="2">
    <source>
        <dbReference type="EMBL" id="TQJ18479.1"/>
    </source>
</evidence>
<dbReference type="InterPro" id="IPR041657">
    <property type="entry name" value="HTH_17"/>
</dbReference>
<dbReference type="OrthoDB" id="1093249at2"/>
<comment type="caution">
    <text evidence="2">The sequence shown here is derived from an EMBL/GenBank/DDBJ whole genome shotgun (WGS) entry which is preliminary data.</text>
</comment>
<dbReference type="GO" id="GO:0003677">
    <property type="term" value="F:DNA binding"/>
    <property type="evidence" value="ECO:0007669"/>
    <property type="project" value="InterPro"/>
</dbReference>
<dbReference type="Proteomes" id="UP000316298">
    <property type="component" value="Unassembled WGS sequence"/>
</dbReference>
<accession>A0A542ESY6</accession>
<gene>
    <name evidence="2" type="ORF">FB475_2615</name>
</gene>
<dbReference type="Pfam" id="PF12728">
    <property type="entry name" value="HTH_17"/>
    <property type="match status" value="1"/>
</dbReference>
<sequence>MPELQILMTVEEAAKALSVGRTQMFKLIADGAVSSVRIGRSRRVSVDAIREYAKKLEDSAA</sequence>
<dbReference type="EMBL" id="VFMM01000001">
    <property type="protein sequence ID" value="TQJ18479.1"/>
    <property type="molecule type" value="Genomic_DNA"/>
</dbReference>
<name>A0A542ESY6_9ACTN</name>
<organism evidence="2 3">
    <name type="scientific">Kribbella jejuensis</name>
    <dbReference type="NCBI Taxonomy" id="236068"/>
    <lineage>
        <taxon>Bacteria</taxon>
        <taxon>Bacillati</taxon>
        <taxon>Actinomycetota</taxon>
        <taxon>Actinomycetes</taxon>
        <taxon>Propionibacteriales</taxon>
        <taxon>Kribbellaceae</taxon>
        <taxon>Kribbella</taxon>
    </lineage>
</organism>
<dbReference type="RefSeq" id="WP_141855753.1">
    <property type="nucleotide sequence ID" value="NZ_BAAAKA010000028.1"/>
</dbReference>